<dbReference type="PROSITE" id="PS51682">
    <property type="entry name" value="SAM_OMT_I"/>
    <property type="match status" value="1"/>
</dbReference>
<dbReference type="InterPro" id="IPR029063">
    <property type="entry name" value="SAM-dependent_MTases_sf"/>
</dbReference>
<evidence type="ECO:0000313" key="5">
    <source>
        <dbReference type="EMBL" id="MFC3199247.1"/>
    </source>
</evidence>
<evidence type="ECO:0000256" key="1">
    <source>
        <dbReference type="ARBA" id="ARBA00022603"/>
    </source>
</evidence>
<dbReference type="Proteomes" id="UP001595526">
    <property type="component" value="Unassembled WGS sequence"/>
</dbReference>
<feature type="chain" id="PRO_5045180094" evidence="4">
    <location>
        <begin position="25"/>
        <end position="215"/>
    </location>
</feature>
<keyword evidence="1 5" id="KW-0489">Methyltransferase</keyword>
<evidence type="ECO:0000256" key="4">
    <source>
        <dbReference type="SAM" id="SignalP"/>
    </source>
</evidence>
<dbReference type="GO" id="GO:0032259">
    <property type="term" value="P:methylation"/>
    <property type="evidence" value="ECO:0007669"/>
    <property type="project" value="UniProtKB-KW"/>
</dbReference>
<organism evidence="5 6">
    <name type="scientific">Parapedobacter deserti</name>
    <dbReference type="NCBI Taxonomy" id="1912957"/>
    <lineage>
        <taxon>Bacteria</taxon>
        <taxon>Pseudomonadati</taxon>
        <taxon>Bacteroidota</taxon>
        <taxon>Sphingobacteriia</taxon>
        <taxon>Sphingobacteriales</taxon>
        <taxon>Sphingobacteriaceae</taxon>
        <taxon>Parapedobacter</taxon>
    </lineage>
</organism>
<dbReference type="SUPFAM" id="SSF53335">
    <property type="entry name" value="S-adenosyl-L-methionine-dependent methyltransferases"/>
    <property type="match status" value="1"/>
</dbReference>
<dbReference type="EC" id="2.1.1.-" evidence="5"/>
<evidence type="ECO:0000256" key="3">
    <source>
        <dbReference type="ARBA" id="ARBA00022691"/>
    </source>
</evidence>
<dbReference type="EMBL" id="JBHRTA010000038">
    <property type="protein sequence ID" value="MFC3199247.1"/>
    <property type="molecule type" value="Genomic_DNA"/>
</dbReference>
<proteinExistence type="predicted"/>
<dbReference type="Pfam" id="PF01596">
    <property type="entry name" value="Methyltransf_3"/>
    <property type="match status" value="1"/>
</dbReference>
<name>A0ABV7JPY4_9SPHI</name>
<keyword evidence="2 5" id="KW-0808">Transferase</keyword>
<evidence type="ECO:0000313" key="6">
    <source>
        <dbReference type="Proteomes" id="UP001595526"/>
    </source>
</evidence>
<dbReference type="Gene3D" id="3.40.50.150">
    <property type="entry name" value="Vaccinia Virus protein VP39"/>
    <property type="match status" value="1"/>
</dbReference>
<comment type="caution">
    <text evidence="5">The sequence shown here is derived from an EMBL/GenBank/DDBJ whole genome shotgun (WGS) entry which is preliminary data.</text>
</comment>
<dbReference type="InterPro" id="IPR002935">
    <property type="entry name" value="SAM_O-MeTrfase"/>
</dbReference>
<dbReference type="PANTHER" id="PTHR43167">
    <property type="entry name" value="PUTATIVE (AFU_ORTHOLOGUE AFUA_6G01830)-RELATED"/>
    <property type="match status" value="1"/>
</dbReference>
<feature type="signal peptide" evidence="4">
    <location>
        <begin position="1"/>
        <end position="24"/>
    </location>
</feature>
<dbReference type="GO" id="GO:0008168">
    <property type="term" value="F:methyltransferase activity"/>
    <property type="evidence" value="ECO:0007669"/>
    <property type="project" value="UniProtKB-KW"/>
</dbReference>
<gene>
    <name evidence="5" type="ORF">ACFOET_16605</name>
</gene>
<keyword evidence="6" id="KW-1185">Reference proteome</keyword>
<protein>
    <submittedName>
        <fullName evidence="5">O-methyltransferase</fullName>
        <ecNumber evidence="5">2.1.1.-</ecNumber>
    </submittedName>
</protein>
<evidence type="ECO:0000256" key="2">
    <source>
        <dbReference type="ARBA" id="ARBA00022679"/>
    </source>
</evidence>
<dbReference type="CDD" id="cd02440">
    <property type="entry name" value="AdoMet_MTases"/>
    <property type="match status" value="1"/>
</dbReference>
<dbReference type="PANTHER" id="PTHR43167:SF1">
    <property type="entry name" value="PUTATIVE (AFU_ORTHOLOGUE AFUA_6G01830)-RELATED"/>
    <property type="match status" value="1"/>
</dbReference>
<accession>A0ABV7JPY4</accession>
<reference evidence="6" key="1">
    <citation type="journal article" date="2019" name="Int. J. Syst. Evol. Microbiol.">
        <title>The Global Catalogue of Microorganisms (GCM) 10K type strain sequencing project: providing services to taxonomists for standard genome sequencing and annotation.</title>
        <authorList>
            <consortium name="The Broad Institute Genomics Platform"/>
            <consortium name="The Broad Institute Genome Sequencing Center for Infectious Disease"/>
            <person name="Wu L."/>
            <person name="Ma J."/>
        </authorList>
    </citation>
    <scope>NUCLEOTIDE SEQUENCE [LARGE SCALE GENOMIC DNA]</scope>
    <source>
        <strain evidence="6">KCTC 52416</strain>
    </source>
</reference>
<keyword evidence="4" id="KW-0732">Signal</keyword>
<sequence>MKFSCQTKLVLLHMLMICIATGCAAQSTNDQRRLDERVKAFLEANRHEWEDLNVPYEDGQVLHDLIIRNNSTSALEIGTSTGHSTIWMAWALSKTGGKLVTIEIDENRQKVAIANLEEVGLADYVDFRLGDAHRLVKELRGPFDFVFADADKDWYVQYFKDIDPKLVAGGIFTAHNVLQSIRGIREYMAFVDKHPGYVTTVDKSSSSGIAISLKK</sequence>
<keyword evidence="3" id="KW-0949">S-adenosyl-L-methionine</keyword>
<dbReference type="RefSeq" id="WP_379024673.1">
    <property type="nucleotide sequence ID" value="NZ_JBHRTA010000038.1"/>
</dbReference>
<dbReference type="PROSITE" id="PS51257">
    <property type="entry name" value="PROKAR_LIPOPROTEIN"/>
    <property type="match status" value="1"/>
</dbReference>